<dbReference type="Proteomes" id="UP000285430">
    <property type="component" value="Unassembled WGS sequence"/>
</dbReference>
<gene>
    <name evidence="1" type="ORF">DYB35_005973</name>
    <name evidence="2" type="ORF">DYB37_007664</name>
</gene>
<name>A0A3R7EI15_APHAT</name>
<evidence type="ECO:0000313" key="1">
    <source>
        <dbReference type="EMBL" id="RHZ00725.1"/>
    </source>
</evidence>
<dbReference type="EMBL" id="QUTG01000987">
    <property type="protein sequence ID" value="RHZ00725.1"/>
    <property type="molecule type" value="Genomic_DNA"/>
</dbReference>
<accession>A0A3R7EI15</accession>
<proteinExistence type="predicted"/>
<comment type="caution">
    <text evidence="1">The sequence shown here is derived from an EMBL/GenBank/DDBJ whole genome shotgun (WGS) entry which is preliminary data.</text>
</comment>
<evidence type="ECO:0000313" key="2">
    <source>
        <dbReference type="EMBL" id="RHZ18192.1"/>
    </source>
</evidence>
<organism evidence="1 4">
    <name type="scientific">Aphanomyces astaci</name>
    <name type="common">Crayfish plague agent</name>
    <dbReference type="NCBI Taxonomy" id="112090"/>
    <lineage>
        <taxon>Eukaryota</taxon>
        <taxon>Sar</taxon>
        <taxon>Stramenopiles</taxon>
        <taxon>Oomycota</taxon>
        <taxon>Saprolegniomycetes</taxon>
        <taxon>Saprolegniales</taxon>
        <taxon>Verrucalvaceae</taxon>
        <taxon>Aphanomyces</taxon>
    </lineage>
</organism>
<reference evidence="3 4" key="1">
    <citation type="submission" date="2018-08" db="EMBL/GenBank/DDBJ databases">
        <title>Aphanomyces genome sequencing and annotation.</title>
        <authorList>
            <person name="Minardi D."/>
            <person name="Oidtmann B."/>
            <person name="Van Der Giezen M."/>
            <person name="Studholme D.J."/>
        </authorList>
    </citation>
    <scope>NUCLEOTIDE SEQUENCE [LARGE SCALE GENOMIC DNA]</scope>
    <source>
        <strain evidence="2 3">Da</strain>
        <strain evidence="1 4">Sv</strain>
    </source>
</reference>
<sequence length="108" mass="12832">MGRAIYVFQRKCDLNDVWYLDKHYVNKRSLAMETLTPPMWKGVVDEIEPYSSLFLLHENNHYVPVLINRELVAFEAAHKADEEAESIKMHAERQQLIAEAKKRRRNYL</sequence>
<dbReference type="EMBL" id="QUTH01003641">
    <property type="protein sequence ID" value="RHZ18192.1"/>
    <property type="molecule type" value="Genomic_DNA"/>
</dbReference>
<dbReference type="Proteomes" id="UP000285712">
    <property type="component" value="Unassembled WGS sequence"/>
</dbReference>
<evidence type="ECO:0000313" key="3">
    <source>
        <dbReference type="Proteomes" id="UP000285430"/>
    </source>
</evidence>
<evidence type="ECO:0000313" key="4">
    <source>
        <dbReference type="Proteomes" id="UP000285712"/>
    </source>
</evidence>
<protein>
    <submittedName>
        <fullName evidence="1">Uncharacterized protein</fullName>
    </submittedName>
</protein>
<dbReference type="AlphaFoldDB" id="A0A3R7EI15"/>